<dbReference type="Gene3D" id="3.40.630.10">
    <property type="entry name" value="Zn peptidases"/>
    <property type="match status" value="1"/>
</dbReference>
<dbReference type="PRINTS" id="PR00481">
    <property type="entry name" value="LAMNOPPTDASE"/>
</dbReference>
<dbReference type="GO" id="GO:0070006">
    <property type="term" value="F:metalloaminopeptidase activity"/>
    <property type="evidence" value="ECO:0007669"/>
    <property type="project" value="InterPro"/>
</dbReference>
<sequence length="501" mass="52813">MRVEVRIGAIQEVEADAIVVNLFEGVTAPGGATAAVDRALEGRISRVLAAGDFRGRLGETLVLYPDGRIPAPRVILVGLGPEASFNTEKIRHAAAAAAQRARDLRVRTLATVVHGAGRGGLSPEEAAQATVEGALLGLYTYQRKKENTGGSGPETLLLVEFDAAKEAAIAAGARRAETLARYVNRVRDWVNEPGSDLTPRRLAEEVRGLAAEVGGVRVQVLDEHQITALGMGALTAVARGSEEPPRFIILEYAPEGRLERPVVLVGKGITFDSGGLNLKSEEGMLTMKGDMAGAAAVLGATLAAAALGLPVPVVALAPACENMPSGKSYKPGDILRALNGKTIEIVNTDAEGRLILADALSYAARYAPRAVIDVATLTGAAIIALGQDVAAALFSDHEELAAALLRAAEATGERLWRMPLWEDYLERIKSDVADVKNSGGRYGGLGTSAMFLKQFAPEGVPWAHLDIAPMDMAEKARGYIPKGGTGFGVRLLVRYLEDPRP</sequence>
<dbReference type="InterPro" id="IPR023042">
    <property type="entry name" value="Peptidase_M17_leu_NH2_pept"/>
</dbReference>
<evidence type="ECO:0000256" key="6">
    <source>
        <dbReference type="ARBA" id="ARBA00022801"/>
    </source>
</evidence>
<feature type="binding site" evidence="8">
    <location>
        <position position="272"/>
    </location>
    <ligand>
        <name>Mn(2+)</name>
        <dbReference type="ChEBI" id="CHEBI:29035"/>
        <label>1</label>
    </ligand>
</feature>
<dbReference type="GO" id="GO:0005737">
    <property type="term" value="C:cytoplasm"/>
    <property type="evidence" value="ECO:0007669"/>
    <property type="project" value="UniProtKB-SubCell"/>
</dbReference>
<evidence type="ECO:0000256" key="1">
    <source>
        <dbReference type="ARBA" id="ARBA00000135"/>
    </source>
</evidence>
<evidence type="ECO:0000256" key="8">
    <source>
        <dbReference type="HAMAP-Rule" id="MF_00181"/>
    </source>
</evidence>
<feature type="binding site" evidence="8">
    <location>
        <position position="272"/>
    </location>
    <ligand>
        <name>Mn(2+)</name>
        <dbReference type="ChEBI" id="CHEBI:29035"/>
        <label>2</label>
    </ligand>
</feature>
<evidence type="ECO:0000256" key="4">
    <source>
        <dbReference type="ARBA" id="ARBA00022438"/>
    </source>
</evidence>
<dbReference type="Pfam" id="PF02789">
    <property type="entry name" value="Peptidase_M17_N"/>
    <property type="match status" value="1"/>
</dbReference>
<comment type="catalytic activity">
    <reaction evidence="2 8">
        <text>Release of an N-terminal amino acid, preferentially leucine, but not glutamic or aspartic acids.</text>
        <dbReference type="EC" id="3.4.11.10"/>
    </reaction>
</comment>
<feature type="binding site" evidence="8">
    <location>
        <position position="290"/>
    </location>
    <ligand>
        <name>Mn(2+)</name>
        <dbReference type="ChEBI" id="CHEBI:29035"/>
        <label>2</label>
    </ligand>
</feature>
<dbReference type="FunCoup" id="A0A212RDD7">
    <property type="interactions" value="293"/>
</dbReference>
<dbReference type="EC" id="3.4.11.10" evidence="8"/>
<evidence type="ECO:0000259" key="9">
    <source>
        <dbReference type="PROSITE" id="PS51154"/>
    </source>
</evidence>
<dbReference type="PROSITE" id="PS00631">
    <property type="entry name" value="CYTOSOL_AP"/>
    <property type="match status" value="1"/>
</dbReference>
<dbReference type="NCBIfam" id="NF002074">
    <property type="entry name" value="PRK00913.1-4"/>
    <property type="match status" value="1"/>
</dbReference>
<feature type="binding site" evidence="8">
    <location>
        <position position="267"/>
    </location>
    <ligand>
        <name>Mn(2+)</name>
        <dbReference type="ChEBI" id="CHEBI:29035"/>
        <label>2</label>
    </ligand>
</feature>
<gene>
    <name evidence="8" type="primary">pepA</name>
    <name evidence="10" type="ORF">SAMN02746019_00011890</name>
</gene>
<name>A0A212RDD7_9CHLR</name>
<evidence type="ECO:0000256" key="2">
    <source>
        <dbReference type="ARBA" id="ARBA00000967"/>
    </source>
</evidence>
<feature type="domain" description="Macro" evidence="9">
    <location>
        <begin position="1"/>
        <end position="149"/>
    </location>
</feature>
<dbReference type="CDD" id="cd00433">
    <property type="entry name" value="Peptidase_M17"/>
    <property type="match status" value="1"/>
</dbReference>
<dbReference type="SUPFAM" id="SSF53187">
    <property type="entry name" value="Zn-dependent exopeptidases"/>
    <property type="match status" value="1"/>
</dbReference>
<comment type="cofactor">
    <cofactor evidence="8">
        <name>Mn(2+)</name>
        <dbReference type="ChEBI" id="CHEBI:29035"/>
    </cofactor>
    <text evidence="8">Binds 2 manganese ions per subunit.</text>
</comment>
<dbReference type="PANTHER" id="PTHR11963">
    <property type="entry name" value="LEUCINE AMINOPEPTIDASE-RELATED"/>
    <property type="match status" value="1"/>
</dbReference>
<keyword evidence="5 8" id="KW-0645">Protease</keyword>
<dbReference type="RefSeq" id="WP_159461715.1">
    <property type="nucleotide sequence ID" value="NZ_FYEK01000044.1"/>
</dbReference>
<proteinExistence type="inferred from homology"/>
<comment type="function">
    <text evidence="7 8">Presumably involved in the processing and regular turnover of intracellular proteins. Catalyzes the removal of unsubstituted N-terminal amino acids from various peptides.</text>
</comment>
<dbReference type="GO" id="GO:0030145">
    <property type="term" value="F:manganese ion binding"/>
    <property type="evidence" value="ECO:0007669"/>
    <property type="project" value="UniProtKB-UniRule"/>
</dbReference>
<keyword evidence="6 8" id="KW-0378">Hydrolase</keyword>
<dbReference type="InterPro" id="IPR011356">
    <property type="entry name" value="Leucine_aapep/pepB"/>
</dbReference>
<dbReference type="NCBIfam" id="NF002073">
    <property type="entry name" value="PRK00913.1-2"/>
    <property type="match status" value="1"/>
</dbReference>
<dbReference type="PROSITE" id="PS51154">
    <property type="entry name" value="MACRO"/>
    <property type="match status" value="1"/>
</dbReference>
<keyword evidence="4 8" id="KW-0031">Aminopeptidase</keyword>
<feature type="active site" evidence="8">
    <location>
        <position position="279"/>
    </location>
</feature>
<dbReference type="EMBL" id="FYEK01000044">
    <property type="protein sequence ID" value="SNB70263.1"/>
    <property type="molecule type" value="Genomic_DNA"/>
</dbReference>
<reference evidence="11" key="1">
    <citation type="submission" date="2017-06" db="EMBL/GenBank/DDBJ databases">
        <authorList>
            <person name="Varghese N."/>
            <person name="Submissions S."/>
        </authorList>
    </citation>
    <scope>NUCLEOTIDE SEQUENCE [LARGE SCALE GENOMIC DNA]</scope>
    <source>
        <strain evidence="11">JAD2</strain>
    </source>
</reference>
<organism evidence="10 11">
    <name type="scientific">Thermoflexus hugenholtzii JAD2</name>
    <dbReference type="NCBI Taxonomy" id="877466"/>
    <lineage>
        <taxon>Bacteria</taxon>
        <taxon>Bacillati</taxon>
        <taxon>Chloroflexota</taxon>
        <taxon>Thermoflexia</taxon>
        <taxon>Thermoflexales</taxon>
        <taxon>Thermoflexaceae</taxon>
        <taxon>Thermoflexus</taxon>
    </lineage>
</organism>
<comment type="similarity">
    <text evidence="3 8">Belongs to the peptidase M17 family.</text>
</comment>
<dbReference type="OrthoDB" id="9809354at2"/>
<dbReference type="HAMAP" id="MF_00181">
    <property type="entry name" value="Cytosol_peptidase_M17"/>
    <property type="match status" value="1"/>
</dbReference>
<dbReference type="InterPro" id="IPR002589">
    <property type="entry name" value="Macro_dom"/>
</dbReference>
<keyword evidence="11" id="KW-1185">Reference proteome</keyword>
<dbReference type="GO" id="GO:0006508">
    <property type="term" value="P:proteolysis"/>
    <property type="evidence" value="ECO:0007669"/>
    <property type="project" value="UniProtKB-KW"/>
</dbReference>
<dbReference type="SUPFAM" id="SSF52949">
    <property type="entry name" value="Macro domain-like"/>
    <property type="match status" value="1"/>
</dbReference>
<feature type="active site" evidence="8">
    <location>
        <position position="353"/>
    </location>
</feature>
<evidence type="ECO:0000313" key="11">
    <source>
        <dbReference type="Proteomes" id="UP000197025"/>
    </source>
</evidence>
<dbReference type="NCBIfam" id="NF002083">
    <property type="entry name" value="PRK00913.3-5"/>
    <property type="match status" value="1"/>
</dbReference>
<evidence type="ECO:0000256" key="3">
    <source>
        <dbReference type="ARBA" id="ARBA00009528"/>
    </source>
</evidence>
<dbReference type="PANTHER" id="PTHR11963:SF23">
    <property type="entry name" value="CYTOSOL AMINOPEPTIDASE"/>
    <property type="match status" value="1"/>
</dbReference>
<dbReference type="InterPro" id="IPR000819">
    <property type="entry name" value="Peptidase_M17_C"/>
</dbReference>
<dbReference type="InParanoid" id="A0A212RDD7"/>
<evidence type="ECO:0000313" key="10">
    <source>
        <dbReference type="EMBL" id="SNB70263.1"/>
    </source>
</evidence>
<keyword evidence="8" id="KW-0464">Manganese</keyword>
<keyword evidence="8" id="KW-0963">Cytoplasm</keyword>
<evidence type="ECO:0000256" key="5">
    <source>
        <dbReference type="ARBA" id="ARBA00022670"/>
    </source>
</evidence>
<feature type="binding site" evidence="8">
    <location>
        <position position="351"/>
    </location>
    <ligand>
        <name>Mn(2+)</name>
        <dbReference type="ChEBI" id="CHEBI:29035"/>
        <label>1</label>
    </ligand>
</feature>
<dbReference type="Pfam" id="PF00883">
    <property type="entry name" value="Peptidase_M17"/>
    <property type="match status" value="1"/>
</dbReference>
<protein>
    <recommendedName>
        <fullName evidence="8">Probable cytosol aminopeptidase</fullName>
        <ecNumber evidence="8">3.4.11.1</ecNumber>
    </recommendedName>
    <alternativeName>
        <fullName evidence="8">Leucine aminopeptidase</fullName>
        <shortName evidence="8">LAP</shortName>
        <ecNumber evidence="8">3.4.11.10</ecNumber>
    </alternativeName>
    <alternativeName>
        <fullName evidence="8">Leucyl aminopeptidase</fullName>
    </alternativeName>
</protein>
<accession>A0A212RDD7</accession>
<dbReference type="AlphaFoldDB" id="A0A212RDD7"/>
<dbReference type="Proteomes" id="UP000197025">
    <property type="component" value="Unassembled WGS sequence"/>
</dbReference>
<evidence type="ECO:0000256" key="7">
    <source>
        <dbReference type="ARBA" id="ARBA00049972"/>
    </source>
</evidence>
<dbReference type="Gene3D" id="3.40.220.10">
    <property type="entry name" value="Leucine Aminopeptidase, subunit E, domain 1"/>
    <property type="match status" value="1"/>
</dbReference>
<dbReference type="InterPro" id="IPR043472">
    <property type="entry name" value="Macro_dom-like"/>
</dbReference>
<dbReference type="InterPro" id="IPR008283">
    <property type="entry name" value="Peptidase_M17_N"/>
</dbReference>
<dbReference type="EC" id="3.4.11.1" evidence="8"/>
<comment type="catalytic activity">
    <reaction evidence="1 8">
        <text>Release of an N-terminal amino acid, Xaa-|-Yaa-, in which Xaa is preferably Leu, but may be other amino acids including Pro although not Arg or Lys, and Yaa may be Pro. Amino acid amides and methyl esters are also readily hydrolyzed, but rates on arylamides are exceedingly low.</text>
        <dbReference type="EC" id="3.4.11.1"/>
    </reaction>
</comment>
<keyword evidence="8" id="KW-0479">Metal-binding</keyword>
<comment type="subcellular location">
    <subcellularLocation>
        <location evidence="8">Cytoplasm</location>
    </subcellularLocation>
</comment>
<feature type="binding site" evidence="8">
    <location>
        <position position="351"/>
    </location>
    <ligand>
        <name>Mn(2+)</name>
        <dbReference type="ChEBI" id="CHEBI:29035"/>
        <label>2</label>
    </ligand>
</feature>
<feature type="binding site" evidence="8">
    <location>
        <position position="349"/>
    </location>
    <ligand>
        <name>Mn(2+)</name>
        <dbReference type="ChEBI" id="CHEBI:29035"/>
        <label>1</label>
    </ligand>
</feature>